<dbReference type="Gene3D" id="3.60.130.10">
    <property type="entry name" value="Clavaminate synthase-like"/>
    <property type="match status" value="1"/>
</dbReference>
<dbReference type="Pfam" id="PF02668">
    <property type="entry name" value="TauD"/>
    <property type="match status" value="1"/>
</dbReference>
<evidence type="ECO:0000313" key="3">
    <source>
        <dbReference type="EMBL" id="OEJ67762.1"/>
    </source>
</evidence>
<keyword evidence="3" id="KW-0223">Dioxygenase</keyword>
<dbReference type="RefSeq" id="WP_069957622.1">
    <property type="nucleotide sequence ID" value="NZ_MCGG01000020.1"/>
</dbReference>
<dbReference type="InterPro" id="IPR042098">
    <property type="entry name" value="TauD-like_sf"/>
</dbReference>
<proteinExistence type="predicted"/>
<name>A0A1E5Q8N4_9PROT</name>
<dbReference type="SUPFAM" id="SSF51197">
    <property type="entry name" value="Clavaminate synthase-like"/>
    <property type="match status" value="1"/>
</dbReference>
<protein>
    <submittedName>
        <fullName evidence="3">Taurine catabolism dioxygenase TauD</fullName>
    </submittedName>
</protein>
<gene>
    <name evidence="3" type="ORF">BEN30_08520</name>
</gene>
<organism evidence="3 4">
    <name type="scientific">Magnetovibrio blakemorei</name>
    <dbReference type="NCBI Taxonomy" id="28181"/>
    <lineage>
        <taxon>Bacteria</taxon>
        <taxon>Pseudomonadati</taxon>
        <taxon>Pseudomonadota</taxon>
        <taxon>Alphaproteobacteria</taxon>
        <taxon>Rhodospirillales</taxon>
        <taxon>Magnetovibrionaceae</taxon>
        <taxon>Magnetovibrio</taxon>
    </lineage>
</organism>
<dbReference type="InterPro" id="IPR003819">
    <property type="entry name" value="TauD/TfdA-like"/>
</dbReference>
<dbReference type="Proteomes" id="UP000095347">
    <property type="component" value="Unassembled WGS sequence"/>
</dbReference>
<dbReference type="AlphaFoldDB" id="A0A1E5Q8N4"/>
<evidence type="ECO:0000259" key="2">
    <source>
        <dbReference type="Pfam" id="PF02668"/>
    </source>
</evidence>
<sequence>MRAHQAHQDLINSPFDLSNTALFDAWCEQKLKDYPSSLGDLVVEVKDPRALTAAEHGALLVRLQKANMAVYVGGTGDDPDRAIPLKLAAQLGAAGLNHNWLADDDGLTSLTVVDDGTRHHYIPYTNRLIKWHTDGYYNTADKQIQTLNLHCVCPAAEGGENRLMDHEIAYMELRRENPDYIRALCAPDAMTIPARIDEGGTVARKDQPGPVFSVTAQGNLHMRYTIREQNVLWKNDAVTLEAIAFLEKLLESDSPYIYQGRLESGMGLVSTNVLHDRSGFSDDETHKRLIYRARYFDRLDNTNVLDVYPGLLD</sequence>
<dbReference type="EMBL" id="MCGG01000020">
    <property type="protein sequence ID" value="OEJ67762.1"/>
    <property type="molecule type" value="Genomic_DNA"/>
</dbReference>
<accession>A0A1E5Q8N4</accession>
<dbReference type="GO" id="GO:0016706">
    <property type="term" value="F:2-oxoglutarate-dependent dioxygenase activity"/>
    <property type="evidence" value="ECO:0007669"/>
    <property type="project" value="UniProtKB-ARBA"/>
</dbReference>
<dbReference type="STRING" id="28181.BEN30_08520"/>
<keyword evidence="1" id="KW-0560">Oxidoreductase</keyword>
<comment type="caution">
    <text evidence="3">The sequence shown here is derived from an EMBL/GenBank/DDBJ whole genome shotgun (WGS) entry which is preliminary data.</text>
</comment>
<keyword evidence="4" id="KW-1185">Reference proteome</keyword>
<evidence type="ECO:0000256" key="1">
    <source>
        <dbReference type="ARBA" id="ARBA00023002"/>
    </source>
</evidence>
<evidence type="ECO:0000313" key="4">
    <source>
        <dbReference type="Proteomes" id="UP000095347"/>
    </source>
</evidence>
<feature type="domain" description="TauD/TfdA-like" evidence="2">
    <location>
        <begin position="104"/>
        <end position="293"/>
    </location>
</feature>
<reference evidence="4" key="1">
    <citation type="submission" date="2016-07" db="EMBL/GenBank/DDBJ databases">
        <authorList>
            <person name="Florea S."/>
            <person name="Webb J.S."/>
            <person name="Jaromczyk J."/>
            <person name="Schardl C.L."/>
        </authorList>
    </citation>
    <scope>NUCLEOTIDE SEQUENCE [LARGE SCALE GENOMIC DNA]</scope>
    <source>
        <strain evidence="4">MV-1</strain>
    </source>
</reference>
<dbReference type="OrthoDB" id="979809at2"/>